<organism evidence="1">
    <name type="scientific">viral metagenome</name>
    <dbReference type="NCBI Taxonomy" id="1070528"/>
    <lineage>
        <taxon>unclassified sequences</taxon>
        <taxon>metagenomes</taxon>
        <taxon>organismal metagenomes</taxon>
    </lineage>
</organism>
<evidence type="ECO:0000313" key="1">
    <source>
        <dbReference type="EMBL" id="QJB03826.1"/>
    </source>
</evidence>
<reference evidence="1" key="1">
    <citation type="submission" date="2020-03" db="EMBL/GenBank/DDBJ databases">
        <title>The deep terrestrial virosphere.</title>
        <authorList>
            <person name="Holmfeldt K."/>
            <person name="Nilsson E."/>
            <person name="Simone D."/>
            <person name="Lopez-Fernandez M."/>
            <person name="Wu X."/>
            <person name="de Brujin I."/>
            <person name="Lundin D."/>
            <person name="Andersson A."/>
            <person name="Bertilsson S."/>
            <person name="Dopson M."/>
        </authorList>
    </citation>
    <scope>NUCLEOTIDE SEQUENCE</scope>
    <source>
        <strain evidence="1">MM171B00543</strain>
    </source>
</reference>
<accession>A0A6M3MEW4</accession>
<sequence>MIIGHIYISTTWAASTSYVPFTVSMQDAKTSTDFATTAQVRGLWEHQIYEEKYLENVSDDPDKYMLHAGIQAAADEPIKSDVGGMGNFGIGISKGNAFYPGTVIETSIRKLKSIRTTPNRSGIQVNRRLVKGNELVFQYEALGELVRP</sequence>
<dbReference type="EMBL" id="MT143862">
    <property type="protein sequence ID" value="QJB03826.1"/>
    <property type="molecule type" value="Genomic_DNA"/>
</dbReference>
<name>A0A6M3MEW4_9ZZZZ</name>
<proteinExistence type="predicted"/>
<protein>
    <submittedName>
        <fullName evidence="1">Uncharacterized protein</fullName>
    </submittedName>
</protein>
<gene>
    <name evidence="1" type="ORF">MM171B00543_0015</name>
</gene>
<dbReference type="AlphaFoldDB" id="A0A6M3MEW4"/>